<dbReference type="InterPro" id="IPR003594">
    <property type="entry name" value="HATPase_dom"/>
</dbReference>
<keyword evidence="5" id="KW-0418">Kinase</keyword>
<comment type="catalytic activity">
    <reaction evidence="1">
        <text>ATP + protein L-histidine = ADP + protein N-phospho-L-histidine.</text>
        <dbReference type="EC" id="2.7.13.3"/>
    </reaction>
</comment>
<dbReference type="EC" id="2.7.13.3" evidence="2"/>
<accession>A0ABQ0BDN0</accession>
<dbReference type="InterPro" id="IPR036097">
    <property type="entry name" value="HisK_dim/P_sf"/>
</dbReference>
<feature type="domain" description="Response regulatory" evidence="11">
    <location>
        <begin position="807"/>
        <end position="927"/>
    </location>
</feature>
<evidence type="ECO:0000256" key="2">
    <source>
        <dbReference type="ARBA" id="ARBA00012438"/>
    </source>
</evidence>
<dbReference type="PROSITE" id="PS50110">
    <property type="entry name" value="RESPONSE_REGULATORY"/>
    <property type="match status" value="1"/>
</dbReference>
<comment type="caution">
    <text evidence="12">The sequence shown here is derived from an EMBL/GenBank/DDBJ whole genome shotgun (WGS) entry which is preliminary data.</text>
</comment>
<keyword evidence="9" id="KW-1133">Transmembrane helix</keyword>
<dbReference type="InterPro" id="IPR001789">
    <property type="entry name" value="Sig_transdc_resp-reg_receiver"/>
</dbReference>
<feature type="transmembrane region" description="Helical" evidence="9">
    <location>
        <begin position="514"/>
        <end position="535"/>
    </location>
</feature>
<dbReference type="InterPro" id="IPR004358">
    <property type="entry name" value="Sig_transdc_His_kin-like_C"/>
</dbReference>
<comment type="function">
    <text evidence="7">May play the central regulatory role in sporulation. It may be an element of the effector pathway responsible for the activation of sporulation genes in response to nutritional stress. Spo0A may act in concert with spo0H (a sigma factor) to control the expression of some genes that are critical to the sporulation process.</text>
</comment>
<evidence type="ECO:0000256" key="8">
    <source>
        <dbReference type="PROSITE-ProRule" id="PRU00169"/>
    </source>
</evidence>
<protein>
    <recommendedName>
        <fullName evidence="3">Stage 0 sporulation protein A homolog</fullName>
        <ecNumber evidence="2">2.7.13.3</ecNumber>
    </recommendedName>
</protein>
<dbReference type="PANTHER" id="PTHR45339">
    <property type="entry name" value="HYBRID SIGNAL TRANSDUCTION HISTIDINE KINASE J"/>
    <property type="match status" value="1"/>
</dbReference>
<dbReference type="Pfam" id="PF00072">
    <property type="entry name" value="Response_reg"/>
    <property type="match status" value="1"/>
</dbReference>
<proteinExistence type="predicted"/>
<keyword evidence="9" id="KW-0812">Transmembrane</keyword>
<dbReference type="PRINTS" id="PR00344">
    <property type="entry name" value="BCTRLSENSOR"/>
</dbReference>
<dbReference type="InterPro" id="IPR011006">
    <property type="entry name" value="CheY-like_superfamily"/>
</dbReference>
<dbReference type="SUPFAM" id="SSF47384">
    <property type="entry name" value="Homodimeric domain of signal transducing histidine kinase"/>
    <property type="match status" value="1"/>
</dbReference>
<dbReference type="InterPro" id="IPR005467">
    <property type="entry name" value="His_kinase_dom"/>
</dbReference>
<dbReference type="SMART" id="SM00388">
    <property type="entry name" value="HisKA"/>
    <property type="match status" value="1"/>
</dbReference>
<dbReference type="RefSeq" id="WP_390407168.1">
    <property type="nucleotide sequence ID" value="NZ_BAABYW010000001.1"/>
</dbReference>
<reference evidence="12 13" key="1">
    <citation type="submission" date="2024-04" db="EMBL/GenBank/DDBJ databases">
        <title>Defined microbial consortia suppress multidrug-resistant proinflammatory Enterobacteriaceae via ecological control.</title>
        <authorList>
            <person name="Furuichi M."/>
            <person name="Kawaguchi T."/>
            <person name="Pust M."/>
            <person name="Yasuma K."/>
            <person name="Plichta D."/>
            <person name="Hasegawa N."/>
            <person name="Ohya T."/>
            <person name="Bhattarai S."/>
            <person name="Sasajima S."/>
            <person name="Aoto Y."/>
            <person name="Tuganbaev T."/>
            <person name="Yaginuma M."/>
            <person name="Ueda M."/>
            <person name="Okahashi N."/>
            <person name="Amafuji K."/>
            <person name="Kiridooshi Y."/>
            <person name="Sugita K."/>
            <person name="Strazar M."/>
            <person name="Skelly A."/>
            <person name="Suda W."/>
            <person name="Hattori M."/>
            <person name="Nakamoto N."/>
            <person name="Caballero S."/>
            <person name="Norman J."/>
            <person name="Olle B."/>
            <person name="Tanoue T."/>
            <person name="Arita M."/>
            <person name="Bucci V."/>
            <person name="Atarashi K."/>
            <person name="Xavier R."/>
            <person name="Honda K."/>
        </authorList>
    </citation>
    <scope>NUCLEOTIDE SEQUENCE [LARGE SCALE GENOMIC DNA]</scope>
    <source>
        <strain evidence="13">k04-0078-D8-1</strain>
    </source>
</reference>
<dbReference type="PROSITE" id="PS50109">
    <property type="entry name" value="HIS_KIN"/>
    <property type="match status" value="1"/>
</dbReference>
<dbReference type="EMBL" id="BAABYW010000001">
    <property type="protein sequence ID" value="GAA6409448.1"/>
    <property type="molecule type" value="Genomic_DNA"/>
</dbReference>
<dbReference type="SUPFAM" id="SSF55874">
    <property type="entry name" value="ATPase domain of HSP90 chaperone/DNA topoisomerase II/histidine kinase"/>
    <property type="match status" value="1"/>
</dbReference>
<dbReference type="Pfam" id="PF02518">
    <property type="entry name" value="HATPase_c"/>
    <property type="match status" value="1"/>
</dbReference>
<dbReference type="SUPFAM" id="SSF52172">
    <property type="entry name" value="CheY-like"/>
    <property type="match status" value="1"/>
</dbReference>
<dbReference type="SMART" id="SM00062">
    <property type="entry name" value="PBPb"/>
    <property type="match status" value="2"/>
</dbReference>
<evidence type="ECO:0000256" key="9">
    <source>
        <dbReference type="SAM" id="Phobius"/>
    </source>
</evidence>
<feature type="modified residue" description="4-aspartylphosphate" evidence="8">
    <location>
        <position position="859"/>
    </location>
</feature>
<dbReference type="PANTHER" id="PTHR45339:SF5">
    <property type="entry name" value="HISTIDINE KINASE"/>
    <property type="match status" value="1"/>
</dbReference>
<dbReference type="Pfam" id="PF00497">
    <property type="entry name" value="SBP_bac_3"/>
    <property type="match status" value="2"/>
</dbReference>
<evidence type="ECO:0000259" key="11">
    <source>
        <dbReference type="PROSITE" id="PS50110"/>
    </source>
</evidence>
<evidence type="ECO:0000313" key="13">
    <source>
        <dbReference type="Proteomes" id="UP001600943"/>
    </source>
</evidence>
<evidence type="ECO:0000256" key="7">
    <source>
        <dbReference type="ARBA" id="ARBA00024867"/>
    </source>
</evidence>
<sequence length="933" mass="104526">MNKKKSLRFRYFVSGIMIGLFVILSAGTADARTFEKRTLKVAFPELEGISETDQYGRHSGLLVDYLNEIAKYTNWEYEYIPVDNEDLVSNFLDGQYDLMGGTFYSPGYEEYFAYPDYNTGRSRGVLLCRREDDSLRGYDLTSLNGKTIGVYEMAVDKIHYLQEFLGSNELDCELKYYTAEDMEGTGNLYRRLRDGEVDMLMGNDQEIGGEFRMVTSFWAQPYYIVTTVGNKEVLEGLNTALQYILESMPNFAEESYNANLPNVKLKDIQLTDKELNYIAEKRTVIVAVQADWRPIYCPDSPADQPKGILPEMLAEIRAFSGLQFSYVYADSYRESIEMVERGEADILGGFLGDEEEAYSYGLALTPPYIDLNNMILKNKKVSYPGQGLSCGILNGRTLPADLEAESIQRYETVREMIEAVNTGKVDYIYGMSAMLEQEMQKHRYLNVQQVSQAIGNTNVALAVVRPVEPELLTILNKAIGNVSTEEKNGMLNRNLVSVGYTSMSLQDMLYANPVAFLLIFGCVLLLAATGVLLIIKSRMKNSLMQSQLEAAEAKSRAKSEFLSQMSHEIRTPMNAIVGLTDLACIEQNIPPEIGAKLKKIRSSSQYLLSLINDILDMSRIENGKIEVEQKNFSMSVVLAEIQGMIEVQAEQKGIQFQAEYKMEHNWLVGDAMRLRQILINLLSNAIKFTPAGGNVILYAEEISCDEKKAGYYFCVRDTGVGISADDQERIFIAFEQVVSFTSNSTGTGLGLPISRSFARMMGGDLQVKSELGKGSEFYMTLYFPLGKEEEKNKNVVTKQQQNLAGMHILLAEDNDINAEIAQELLATQGIDVCRAADGQEAVDLFCTSEPGEFQAVLMDIRMPVMDGHRAARAIRNSGRQDADIPIIAMTANSFKEDMEAARAAGMNDFVPKPIEPERLFFVLQNYWDPGSAV</sequence>
<name>A0ABQ0BDN0_9FIRM</name>
<dbReference type="Gene3D" id="3.40.50.2300">
    <property type="match status" value="1"/>
</dbReference>
<evidence type="ECO:0000256" key="3">
    <source>
        <dbReference type="ARBA" id="ARBA00018672"/>
    </source>
</evidence>
<dbReference type="CDD" id="cd17546">
    <property type="entry name" value="REC_hyHK_CKI1_RcsC-like"/>
    <property type="match status" value="1"/>
</dbReference>
<keyword evidence="13" id="KW-1185">Reference proteome</keyword>
<dbReference type="InterPro" id="IPR003661">
    <property type="entry name" value="HisK_dim/P_dom"/>
</dbReference>
<keyword evidence="6" id="KW-0902">Two-component regulatory system</keyword>
<dbReference type="InterPro" id="IPR036890">
    <property type="entry name" value="HATPase_C_sf"/>
</dbReference>
<dbReference type="Gene3D" id="3.30.565.10">
    <property type="entry name" value="Histidine kinase-like ATPase, C-terminal domain"/>
    <property type="match status" value="1"/>
</dbReference>
<evidence type="ECO:0000256" key="1">
    <source>
        <dbReference type="ARBA" id="ARBA00000085"/>
    </source>
</evidence>
<dbReference type="Proteomes" id="UP001600943">
    <property type="component" value="Unassembled WGS sequence"/>
</dbReference>
<gene>
    <name evidence="12" type="ORF">K040078D81_35650</name>
</gene>
<keyword evidence="5" id="KW-0808">Transferase</keyword>
<dbReference type="Gene3D" id="3.40.190.10">
    <property type="entry name" value="Periplasmic binding protein-like II"/>
    <property type="match status" value="4"/>
</dbReference>
<dbReference type="Gene3D" id="1.10.287.130">
    <property type="match status" value="1"/>
</dbReference>
<feature type="domain" description="Histidine kinase" evidence="10">
    <location>
        <begin position="564"/>
        <end position="785"/>
    </location>
</feature>
<dbReference type="SMART" id="SM00387">
    <property type="entry name" value="HATPase_c"/>
    <property type="match status" value="1"/>
</dbReference>
<evidence type="ECO:0000313" key="12">
    <source>
        <dbReference type="EMBL" id="GAA6409448.1"/>
    </source>
</evidence>
<dbReference type="SUPFAM" id="SSF53850">
    <property type="entry name" value="Periplasmic binding protein-like II"/>
    <property type="match status" value="2"/>
</dbReference>
<dbReference type="Pfam" id="PF00512">
    <property type="entry name" value="HisKA"/>
    <property type="match status" value="1"/>
</dbReference>
<dbReference type="InterPro" id="IPR001638">
    <property type="entry name" value="Solute-binding_3/MltF_N"/>
</dbReference>
<evidence type="ECO:0000256" key="4">
    <source>
        <dbReference type="ARBA" id="ARBA00022553"/>
    </source>
</evidence>
<organism evidence="12 13">
    <name type="scientific">Blautia hominis</name>
    <dbReference type="NCBI Taxonomy" id="2025493"/>
    <lineage>
        <taxon>Bacteria</taxon>
        <taxon>Bacillati</taxon>
        <taxon>Bacillota</taxon>
        <taxon>Clostridia</taxon>
        <taxon>Lachnospirales</taxon>
        <taxon>Lachnospiraceae</taxon>
        <taxon>Blautia</taxon>
    </lineage>
</organism>
<dbReference type="SMART" id="SM00448">
    <property type="entry name" value="REC"/>
    <property type="match status" value="1"/>
</dbReference>
<dbReference type="CDD" id="cd00082">
    <property type="entry name" value="HisKA"/>
    <property type="match status" value="1"/>
</dbReference>
<dbReference type="CDD" id="cd16922">
    <property type="entry name" value="HATPase_EvgS-ArcB-TorS-like"/>
    <property type="match status" value="1"/>
</dbReference>
<keyword evidence="9" id="KW-0472">Membrane</keyword>
<evidence type="ECO:0000256" key="6">
    <source>
        <dbReference type="ARBA" id="ARBA00023012"/>
    </source>
</evidence>
<evidence type="ECO:0000256" key="5">
    <source>
        <dbReference type="ARBA" id="ARBA00022777"/>
    </source>
</evidence>
<evidence type="ECO:0000259" key="10">
    <source>
        <dbReference type="PROSITE" id="PS50109"/>
    </source>
</evidence>
<keyword evidence="4 8" id="KW-0597">Phosphoprotein</keyword>